<dbReference type="GeneID" id="42045683"/>
<comment type="caution">
    <text evidence="1">The sequence shown here is derived from an EMBL/GenBank/DDBJ whole genome shotgun (WGS) entry which is preliminary data.</text>
</comment>
<accession>A0A1L7V4Q6</accession>
<proteinExistence type="predicted"/>
<dbReference type="EMBL" id="FJOF01000001">
    <property type="protein sequence ID" value="CZR35084.1"/>
    <property type="molecule type" value="Genomic_DNA"/>
</dbReference>
<evidence type="ECO:0000313" key="1">
    <source>
        <dbReference type="EMBL" id="CZR35084.1"/>
    </source>
</evidence>
<gene>
    <name evidence="1" type="ORF">FPRO_00794</name>
</gene>
<dbReference type="Proteomes" id="UP000183971">
    <property type="component" value="Unassembled WGS sequence"/>
</dbReference>
<protein>
    <submittedName>
        <fullName evidence="1">Uncharacterized protein</fullName>
    </submittedName>
</protein>
<evidence type="ECO:0000313" key="2">
    <source>
        <dbReference type="Proteomes" id="UP000183971"/>
    </source>
</evidence>
<dbReference type="AlphaFoldDB" id="A0A1L7V4Q6"/>
<organism evidence="1 2">
    <name type="scientific">Fusarium proliferatum (strain ET1)</name>
    <name type="common">Orchid endophyte fungus</name>
    <dbReference type="NCBI Taxonomy" id="1227346"/>
    <lineage>
        <taxon>Eukaryota</taxon>
        <taxon>Fungi</taxon>
        <taxon>Dikarya</taxon>
        <taxon>Ascomycota</taxon>
        <taxon>Pezizomycotina</taxon>
        <taxon>Sordariomycetes</taxon>
        <taxon>Hypocreomycetidae</taxon>
        <taxon>Hypocreales</taxon>
        <taxon>Nectriaceae</taxon>
        <taxon>Fusarium</taxon>
        <taxon>Fusarium fujikuroi species complex</taxon>
    </lineage>
</organism>
<keyword evidence="2" id="KW-1185">Reference proteome</keyword>
<dbReference type="VEuPathDB" id="FungiDB:FPRO_00794"/>
<sequence>MEVVDIVCSEVTFLGEILVASELSISCGPQDSPKKASKLFNINTDSISYQKPVIALRPVIRAAGRTTAFWTNDMCAPYHRCVSSWTLDGGSWDAAT</sequence>
<name>A0A1L7V4Q6_FUSPR</name>
<reference evidence="2" key="1">
    <citation type="journal article" date="2016" name="Genome Biol. Evol.">
        <title>Comparative 'omics' of the Fusarium fujikuroi species complex highlights differences in genetic potential and metabolite synthesis.</title>
        <authorList>
            <person name="Niehaus E.-M."/>
            <person name="Muensterkoetter M."/>
            <person name="Proctor R.H."/>
            <person name="Brown D.W."/>
            <person name="Sharon A."/>
            <person name="Idan Y."/>
            <person name="Oren-Young L."/>
            <person name="Sieber C.M."/>
            <person name="Novak O."/>
            <person name="Pencik A."/>
            <person name="Tarkowska D."/>
            <person name="Hromadova K."/>
            <person name="Freeman S."/>
            <person name="Maymon M."/>
            <person name="Elazar M."/>
            <person name="Youssef S.A."/>
            <person name="El-Shabrawy E.S.M."/>
            <person name="Shalaby A.B.A."/>
            <person name="Houterman P."/>
            <person name="Brock N.L."/>
            <person name="Burkhardt I."/>
            <person name="Tsavkelova E.A."/>
            <person name="Dickschat J.S."/>
            <person name="Galuszka P."/>
            <person name="Gueldener U."/>
            <person name="Tudzynski B."/>
        </authorList>
    </citation>
    <scope>NUCLEOTIDE SEQUENCE [LARGE SCALE GENOMIC DNA]</scope>
    <source>
        <strain evidence="2">ET1</strain>
    </source>
</reference>
<dbReference type="RefSeq" id="XP_031075677.1">
    <property type="nucleotide sequence ID" value="XM_031222470.1"/>
</dbReference>